<dbReference type="Proteomes" id="UP000717328">
    <property type="component" value="Unassembled WGS sequence"/>
</dbReference>
<proteinExistence type="predicted"/>
<reference evidence="1" key="1">
    <citation type="submission" date="2021-02" db="EMBL/GenBank/DDBJ databases">
        <authorList>
            <person name="Nieuwenhuis M."/>
            <person name="Van De Peppel L.J.J."/>
        </authorList>
    </citation>
    <scope>NUCLEOTIDE SEQUENCE</scope>
    <source>
        <strain evidence="1">D49</strain>
    </source>
</reference>
<evidence type="ECO:0000313" key="1">
    <source>
        <dbReference type="EMBL" id="KAG5649385.1"/>
    </source>
</evidence>
<evidence type="ECO:0000313" key="2">
    <source>
        <dbReference type="Proteomes" id="UP000717328"/>
    </source>
</evidence>
<organism evidence="1 2">
    <name type="scientific">Sphagnurus paluster</name>
    <dbReference type="NCBI Taxonomy" id="117069"/>
    <lineage>
        <taxon>Eukaryota</taxon>
        <taxon>Fungi</taxon>
        <taxon>Dikarya</taxon>
        <taxon>Basidiomycota</taxon>
        <taxon>Agaricomycotina</taxon>
        <taxon>Agaricomycetes</taxon>
        <taxon>Agaricomycetidae</taxon>
        <taxon>Agaricales</taxon>
        <taxon>Tricholomatineae</taxon>
        <taxon>Lyophyllaceae</taxon>
        <taxon>Sphagnurus</taxon>
    </lineage>
</organism>
<dbReference type="EMBL" id="JABCKI010001073">
    <property type="protein sequence ID" value="KAG5649385.1"/>
    <property type="molecule type" value="Genomic_DNA"/>
</dbReference>
<keyword evidence="2" id="KW-1185">Reference proteome</keyword>
<dbReference type="OrthoDB" id="3050970at2759"/>
<protein>
    <submittedName>
        <fullName evidence="1">Uncharacterized protein</fullName>
    </submittedName>
</protein>
<sequence>MNAEGTGYFQENFSARCLCEECEQMEITRATLGACKLAEDLVADRFISYVIVVDVDLDSNHNHPCYSGVIRQGSFVTKMKNLCWTEPGFFDEREDEVALQHAISRYHAYVDSPV</sequence>
<dbReference type="AlphaFoldDB" id="A0A9P7GHJ3"/>
<reference evidence="1" key="2">
    <citation type="submission" date="2021-10" db="EMBL/GenBank/DDBJ databases">
        <title>Phylogenomics reveals ancestral predisposition of the termite-cultivated fungus Termitomyces towards a domesticated lifestyle.</title>
        <authorList>
            <person name="Auxier B."/>
            <person name="Grum-Grzhimaylo A."/>
            <person name="Cardenas M.E."/>
            <person name="Lodge J.D."/>
            <person name="Laessoe T."/>
            <person name="Pedersen O."/>
            <person name="Smith M.E."/>
            <person name="Kuyper T.W."/>
            <person name="Franco-Molano E.A."/>
            <person name="Baroni T.J."/>
            <person name="Aanen D.K."/>
        </authorList>
    </citation>
    <scope>NUCLEOTIDE SEQUENCE</scope>
    <source>
        <strain evidence="1">D49</strain>
    </source>
</reference>
<accession>A0A9P7GHJ3</accession>
<gene>
    <name evidence="1" type="ORF">H0H81_004172</name>
</gene>
<comment type="caution">
    <text evidence="1">The sequence shown here is derived from an EMBL/GenBank/DDBJ whole genome shotgun (WGS) entry which is preliminary data.</text>
</comment>
<name>A0A9P7GHJ3_9AGAR</name>